<accession>B0P9T9</accession>
<reference evidence="1" key="1">
    <citation type="submission" date="2007-11" db="EMBL/GenBank/DDBJ databases">
        <authorList>
            <person name="Fulton L."/>
            <person name="Clifton S."/>
            <person name="Fulton B."/>
            <person name="Xu J."/>
            <person name="Minx P."/>
            <person name="Pepin K.H."/>
            <person name="Johnson M."/>
            <person name="Thiruvilangam P."/>
            <person name="Bhonagiri V."/>
            <person name="Nash W.E."/>
            <person name="Mardis E.R."/>
            <person name="Wilson R.K."/>
        </authorList>
    </citation>
    <scope>NUCLEOTIDE SEQUENCE [LARGE SCALE GENOMIC DNA]</scope>
    <source>
        <strain evidence="1">DSM 17241</strain>
    </source>
</reference>
<dbReference type="EMBL" id="ABGD02000012">
    <property type="protein sequence ID" value="EDS11617.1"/>
    <property type="molecule type" value="Genomic_DNA"/>
</dbReference>
<proteinExistence type="predicted"/>
<dbReference type="AlphaFoldDB" id="B0P9T9"/>
<evidence type="ECO:0000313" key="1">
    <source>
        <dbReference type="EMBL" id="EDS11617.1"/>
    </source>
</evidence>
<dbReference type="Proteomes" id="UP000003803">
    <property type="component" value="Unassembled WGS sequence"/>
</dbReference>
<dbReference type="HOGENOM" id="CLU_3131619_0_0_9"/>
<keyword evidence="2" id="KW-1185">Reference proteome</keyword>
<comment type="caution">
    <text evidence="1">The sequence shown here is derived from an EMBL/GenBank/DDBJ whole genome shotgun (WGS) entry which is preliminary data.</text>
</comment>
<evidence type="ECO:0000313" key="2">
    <source>
        <dbReference type="Proteomes" id="UP000003803"/>
    </source>
</evidence>
<organism evidence="1 2">
    <name type="scientific">Anaerotruncus colihominis DSM 17241</name>
    <dbReference type="NCBI Taxonomy" id="445972"/>
    <lineage>
        <taxon>Bacteria</taxon>
        <taxon>Bacillati</taxon>
        <taxon>Bacillota</taxon>
        <taxon>Clostridia</taxon>
        <taxon>Eubacteriales</taxon>
        <taxon>Oscillospiraceae</taxon>
        <taxon>Anaerotruncus</taxon>
    </lineage>
</organism>
<reference evidence="1" key="2">
    <citation type="submission" date="2013-09" db="EMBL/GenBank/DDBJ databases">
        <title>Draft genome sequence of Anaerotruncus colihominis(DSM 17241).</title>
        <authorList>
            <person name="Sudarsanam P."/>
            <person name="Ley R."/>
            <person name="Guruge J."/>
            <person name="Turnbaugh P.J."/>
            <person name="Mahowald M."/>
            <person name="Liep D."/>
            <person name="Gordon J."/>
        </authorList>
    </citation>
    <scope>NUCLEOTIDE SEQUENCE</scope>
    <source>
        <strain evidence="1">DSM 17241</strain>
    </source>
</reference>
<gene>
    <name evidence="1" type="ORF">ANACOL_01508</name>
</gene>
<name>B0P9T9_9FIRM</name>
<protein>
    <submittedName>
        <fullName evidence="1">Uncharacterized protein</fullName>
    </submittedName>
</protein>
<sequence>MAERCPTNKPYVFAPFLCILADNGKGRFPMWGAAFFHCLSTVKFIQILH</sequence>